<proteinExistence type="predicted"/>
<comment type="caution">
    <text evidence="2">The sequence shown here is derived from an EMBL/GenBank/DDBJ whole genome shotgun (WGS) entry which is preliminary data.</text>
</comment>
<reference evidence="2" key="1">
    <citation type="submission" date="2020-01" db="EMBL/GenBank/DDBJ databases">
        <authorList>
            <person name="Mishra B."/>
        </authorList>
    </citation>
    <scope>NUCLEOTIDE SEQUENCE [LARGE SCALE GENOMIC DNA]</scope>
</reference>
<dbReference type="EMBL" id="CACVBM020000244">
    <property type="protein sequence ID" value="CAA7016725.1"/>
    <property type="molecule type" value="Genomic_DNA"/>
</dbReference>
<keyword evidence="3" id="KW-1185">Reference proteome</keyword>
<sequence>MHVLQKRINKDTFGDILEKVSTRLAGWKGQMLSFAGRITLTRSVLSSIPVHTMSTIVLPQSTLAQLDKTARAFMWGDTTNQRRQHLVAWDKICSPKDDGGLGIRKAQDMNKAVVAKLGWRLLQDQTSLWARVLRGKYKVHDVREATWFNTKGNWSSTWRSILKGMREVVIPGLSWVPGDGRNIRFWKDNWLLGKPLQQAANTEVPVDMVDARLCDMWSPGVGWRWNAIELHIPIQVKLMLTSVVFDEITGARDRISWGHTQNGEFSVRFAYAFISRDSSPRPNMQAVFKQIWHVLAPERVRIFLWLVGNEVIMTNMERQRRHLSNTGVCQVCRGGEESILHVLRDCPAMAGVWQRIVPAHKRSAFFTRHLLGWLYDNLGDGTETDGYIWSTLFAMGVWWGGNGAVGMFLNILGSAEIE</sequence>
<dbReference type="Proteomes" id="UP000467841">
    <property type="component" value="Unassembled WGS sequence"/>
</dbReference>
<evidence type="ECO:0000259" key="1">
    <source>
        <dbReference type="Pfam" id="PF13966"/>
    </source>
</evidence>
<feature type="domain" description="Reverse transcriptase zinc-binding" evidence="1">
    <location>
        <begin position="265"/>
        <end position="353"/>
    </location>
</feature>
<accession>A0A6D2HLU2</accession>
<protein>
    <recommendedName>
        <fullName evidence="1">Reverse transcriptase zinc-binding domain-containing protein</fullName>
    </recommendedName>
</protein>
<name>A0A6D2HLU2_9BRAS</name>
<dbReference type="PANTHER" id="PTHR33116">
    <property type="entry name" value="REVERSE TRANSCRIPTASE ZINC-BINDING DOMAIN-CONTAINING PROTEIN-RELATED-RELATED"/>
    <property type="match status" value="1"/>
</dbReference>
<evidence type="ECO:0000313" key="2">
    <source>
        <dbReference type="EMBL" id="CAA7016725.1"/>
    </source>
</evidence>
<gene>
    <name evidence="2" type="ORF">MERR_LOCUS3960</name>
</gene>
<evidence type="ECO:0000313" key="3">
    <source>
        <dbReference type="Proteomes" id="UP000467841"/>
    </source>
</evidence>
<dbReference type="AlphaFoldDB" id="A0A6D2HLU2"/>
<organism evidence="2 3">
    <name type="scientific">Microthlaspi erraticum</name>
    <dbReference type="NCBI Taxonomy" id="1685480"/>
    <lineage>
        <taxon>Eukaryota</taxon>
        <taxon>Viridiplantae</taxon>
        <taxon>Streptophyta</taxon>
        <taxon>Embryophyta</taxon>
        <taxon>Tracheophyta</taxon>
        <taxon>Spermatophyta</taxon>
        <taxon>Magnoliopsida</taxon>
        <taxon>eudicotyledons</taxon>
        <taxon>Gunneridae</taxon>
        <taxon>Pentapetalae</taxon>
        <taxon>rosids</taxon>
        <taxon>malvids</taxon>
        <taxon>Brassicales</taxon>
        <taxon>Brassicaceae</taxon>
        <taxon>Coluteocarpeae</taxon>
        <taxon>Microthlaspi</taxon>
    </lineage>
</organism>
<dbReference type="InterPro" id="IPR026960">
    <property type="entry name" value="RVT-Znf"/>
</dbReference>
<dbReference type="PANTHER" id="PTHR33116:SF78">
    <property type="entry name" value="OS12G0587133 PROTEIN"/>
    <property type="match status" value="1"/>
</dbReference>
<dbReference type="OrthoDB" id="1100040at2759"/>
<dbReference type="Pfam" id="PF13966">
    <property type="entry name" value="zf-RVT"/>
    <property type="match status" value="1"/>
</dbReference>